<reference evidence="1 2" key="1">
    <citation type="submission" date="2023-03" db="EMBL/GenBank/DDBJ databases">
        <title>WGS of Gossypium arboreum.</title>
        <authorList>
            <person name="Yu D."/>
        </authorList>
    </citation>
    <scope>NUCLEOTIDE SEQUENCE [LARGE SCALE GENOMIC DNA]</scope>
    <source>
        <tissue evidence="1">Leaf</tissue>
    </source>
</reference>
<dbReference type="EMBL" id="JARKNE010000007">
    <property type="protein sequence ID" value="KAK5819338.1"/>
    <property type="molecule type" value="Genomic_DNA"/>
</dbReference>
<sequence>MVFKSLSKDFVGFWAAYNLGNKKLMLTQLMKKLQSYELMLNDIQSIKKVETNLTVVSSSKGKGKHAKRNKTKPCGPLKMERKRAKKRKDLSKCFFCNKKRYFKANCEEWKNYLATKGKVFKETKDLRYKSFSLRIEDGTSVVLEKILIQK</sequence>
<keyword evidence="2" id="KW-1185">Reference proteome</keyword>
<accession>A0ABR0PDS2</accession>
<protein>
    <recommendedName>
        <fullName evidence="3">Gag/pol protein</fullName>
    </recommendedName>
</protein>
<comment type="caution">
    <text evidence="1">The sequence shown here is derived from an EMBL/GenBank/DDBJ whole genome shotgun (WGS) entry which is preliminary data.</text>
</comment>
<dbReference type="Proteomes" id="UP001358586">
    <property type="component" value="Chromosome 7"/>
</dbReference>
<organism evidence="1 2">
    <name type="scientific">Gossypium arboreum</name>
    <name type="common">Tree cotton</name>
    <name type="synonym">Gossypium nanking</name>
    <dbReference type="NCBI Taxonomy" id="29729"/>
    <lineage>
        <taxon>Eukaryota</taxon>
        <taxon>Viridiplantae</taxon>
        <taxon>Streptophyta</taxon>
        <taxon>Embryophyta</taxon>
        <taxon>Tracheophyta</taxon>
        <taxon>Spermatophyta</taxon>
        <taxon>Magnoliopsida</taxon>
        <taxon>eudicotyledons</taxon>
        <taxon>Gunneridae</taxon>
        <taxon>Pentapetalae</taxon>
        <taxon>rosids</taxon>
        <taxon>malvids</taxon>
        <taxon>Malvales</taxon>
        <taxon>Malvaceae</taxon>
        <taxon>Malvoideae</taxon>
        <taxon>Gossypium</taxon>
    </lineage>
</organism>
<evidence type="ECO:0000313" key="2">
    <source>
        <dbReference type="Proteomes" id="UP001358586"/>
    </source>
</evidence>
<evidence type="ECO:0008006" key="3">
    <source>
        <dbReference type="Google" id="ProtNLM"/>
    </source>
</evidence>
<gene>
    <name evidence="1" type="ORF">PVK06_024324</name>
</gene>
<proteinExistence type="predicted"/>
<evidence type="ECO:0000313" key="1">
    <source>
        <dbReference type="EMBL" id="KAK5819338.1"/>
    </source>
</evidence>
<name>A0ABR0PDS2_GOSAR</name>